<keyword evidence="7 8" id="KW-0472">Membrane</keyword>
<evidence type="ECO:0000256" key="6">
    <source>
        <dbReference type="ARBA" id="ARBA00022989"/>
    </source>
</evidence>
<dbReference type="InterPro" id="IPR004761">
    <property type="entry name" value="Spore_GerAB"/>
</dbReference>
<feature type="transmembrane region" description="Helical" evidence="8">
    <location>
        <begin position="47"/>
        <end position="71"/>
    </location>
</feature>
<keyword evidence="4" id="KW-0309">Germination</keyword>
<dbReference type="PANTHER" id="PTHR34975:SF2">
    <property type="entry name" value="SPORE GERMINATION PROTEIN A2"/>
    <property type="match status" value="1"/>
</dbReference>
<comment type="similarity">
    <text evidence="2">Belongs to the amino acid-polyamine-organocation (APC) superfamily. Spore germination protein (SGP) (TC 2.A.3.9) family.</text>
</comment>
<keyword evidence="10" id="KW-1185">Reference proteome</keyword>
<dbReference type="OrthoDB" id="2380240at2"/>
<evidence type="ECO:0000313" key="9">
    <source>
        <dbReference type="EMBL" id="PKR78233.1"/>
    </source>
</evidence>
<proteinExistence type="inferred from homology"/>
<evidence type="ECO:0000256" key="2">
    <source>
        <dbReference type="ARBA" id="ARBA00007998"/>
    </source>
</evidence>
<dbReference type="AlphaFoldDB" id="A0A2I0QV57"/>
<dbReference type="Pfam" id="PF03845">
    <property type="entry name" value="Spore_permease"/>
    <property type="match status" value="1"/>
</dbReference>
<reference evidence="9 10" key="1">
    <citation type="submission" date="2017-06" db="EMBL/GenBank/DDBJ databases">
        <title>the draft geome sequence of Illustriluteabacillus marina B3227.</title>
        <authorList>
            <person name="He R.-H."/>
            <person name="Du Z.-J."/>
        </authorList>
    </citation>
    <scope>NUCLEOTIDE SEQUENCE [LARGE SCALE GENOMIC DNA]</scope>
    <source>
        <strain evidence="9 10">B3227</strain>
    </source>
</reference>
<name>A0A2I0QV57_9BACI</name>
<protein>
    <submittedName>
        <fullName evidence="9">Spore gernimation protein</fullName>
    </submittedName>
</protein>
<feature type="transmembrane region" description="Helical" evidence="8">
    <location>
        <begin position="273"/>
        <end position="296"/>
    </location>
</feature>
<keyword evidence="5 8" id="KW-0812">Transmembrane</keyword>
<feature type="transmembrane region" description="Helical" evidence="8">
    <location>
        <begin position="224"/>
        <end position="244"/>
    </location>
</feature>
<comment type="subcellular location">
    <subcellularLocation>
        <location evidence="1">Membrane</location>
        <topology evidence="1">Multi-pass membrane protein</topology>
    </subcellularLocation>
</comment>
<feature type="transmembrane region" description="Helical" evidence="8">
    <location>
        <begin position="336"/>
        <end position="358"/>
    </location>
</feature>
<feature type="transmembrane region" description="Helical" evidence="8">
    <location>
        <begin position="152"/>
        <end position="171"/>
    </location>
</feature>
<evidence type="ECO:0000256" key="3">
    <source>
        <dbReference type="ARBA" id="ARBA00022448"/>
    </source>
</evidence>
<feature type="transmembrane region" description="Helical" evidence="8">
    <location>
        <begin position="123"/>
        <end position="140"/>
    </location>
</feature>
<dbReference type="EMBL" id="PJNH01000001">
    <property type="protein sequence ID" value="PKR78233.1"/>
    <property type="molecule type" value="Genomic_DNA"/>
</dbReference>
<dbReference type="RefSeq" id="WP_101329905.1">
    <property type="nucleotide sequence ID" value="NZ_PJNH01000001.1"/>
</dbReference>
<dbReference type="GO" id="GO:0016020">
    <property type="term" value="C:membrane"/>
    <property type="evidence" value="ECO:0007669"/>
    <property type="project" value="UniProtKB-SubCell"/>
</dbReference>
<keyword evidence="6 8" id="KW-1133">Transmembrane helix</keyword>
<dbReference type="PANTHER" id="PTHR34975">
    <property type="entry name" value="SPORE GERMINATION PROTEIN A2"/>
    <property type="match status" value="1"/>
</dbReference>
<organism evidence="9 10">
    <name type="scientific">Halalkalibacillus sediminis</name>
    <dbReference type="NCBI Taxonomy" id="2018042"/>
    <lineage>
        <taxon>Bacteria</taxon>
        <taxon>Bacillati</taxon>
        <taxon>Bacillota</taxon>
        <taxon>Bacilli</taxon>
        <taxon>Bacillales</taxon>
        <taxon>Bacillaceae</taxon>
        <taxon>Halalkalibacillus</taxon>
    </lineage>
</organism>
<feature type="transmembrane region" description="Helical" evidence="8">
    <location>
        <begin position="91"/>
        <end position="111"/>
    </location>
</feature>
<dbReference type="GO" id="GO:0009847">
    <property type="term" value="P:spore germination"/>
    <property type="evidence" value="ECO:0007669"/>
    <property type="project" value="InterPro"/>
</dbReference>
<evidence type="ECO:0000256" key="7">
    <source>
        <dbReference type="ARBA" id="ARBA00023136"/>
    </source>
</evidence>
<feature type="transmembrane region" description="Helical" evidence="8">
    <location>
        <begin position="15"/>
        <end position="35"/>
    </location>
</feature>
<evidence type="ECO:0000256" key="8">
    <source>
        <dbReference type="SAM" id="Phobius"/>
    </source>
</evidence>
<accession>A0A2I0QV57</accession>
<feature type="transmembrane region" description="Helical" evidence="8">
    <location>
        <begin position="308"/>
        <end position="324"/>
    </location>
</feature>
<dbReference type="Proteomes" id="UP000243524">
    <property type="component" value="Unassembled WGS sequence"/>
</dbReference>
<evidence type="ECO:0000256" key="1">
    <source>
        <dbReference type="ARBA" id="ARBA00004141"/>
    </source>
</evidence>
<keyword evidence="3" id="KW-0813">Transport</keyword>
<evidence type="ECO:0000313" key="10">
    <source>
        <dbReference type="Proteomes" id="UP000243524"/>
    </source>
</evidence>
<sequence length="370" mass="42941">MKESVLVPIDKQIKAAYLFIVIHTMQIGVGLAGFPRIIYMEAKQDSWFVLLLAAILLHIVIFTIVYILNSFKNEDLQGILQNLFGKWIGKIINTIFILYFLSMFLSVFVNYVEFVQVFIFPDLAPWFIGTLLIVLVVYAVHGGLRVAVGTSIIFFFITIWMVFLLIKPITMMEFDHFYPILTTTPEEWLRGVKATSFSVIGFEILWIIYPFISDKHHVQRYSQTAAIFTITLLMYVTVVSIGYFSGTQLEEKIWPVLTLFKILSMSFFERFDILLVALWMFIILPNIILLAWMVTYSINRMTKCKDDYVLIALAIIALITTIFLDERYYVNEFTDLVAQLGIYLGFIFPIALLPIVWIHKKRNNRHAKNS</sequence>
<comment type="caution">
    <text evidence="9">The sequence shown here is derived from an EMBL/GenBank/DDBJ whole genome shotgun (WGS) entry which is preliminary data.</text>
</comment>
<evidence type="ECO:0000256" key="4">
    <source>
        <dbReference type="ARBA" id="ARBA00022544"/>
    </source>
</evidence>
<dbReference type="NCBIfam" id="TIGR00912">
    <property type="entry name" value="2A0309"/>
    <property type="match status" value="1"/>
</dbReference>
<evidence type="ECO:0000256" key="5">
    <source>
        <dbReference type="ARBA" id="ARBA00022692"/>
    </source>
</evidence>
<gene>
    <name evidence="9" type="ORF">CEY16_00295</name>
</gene>